<evidence type="ECO:0000256" key="1">
    <source>
        <dbReference type="SAM" id="MobiDB-lite"/>
    </source>
</evidence>
<sequence>MWKDRKSWAADQAARDREIEKQREREKKSRERSARNAQRKIERLRRELDEAGELNDFEESFADSVTERLDRYGSAFQNPELGRPGDALSASQKRVVAAMKKKAKEAKRAAKEAEAHEEDAPPPPPARGFRPRIVE</sequence>
<feature type="region of interest" description="Disordered" evidence="1">
    <location>
        <begin position="75"/>
        <end position="135"/>
    </location>
</feature>
<accession>A0A9X2LB88</accession>
<dbReference type="Proteomes" id="UP001142610">
    <property type="component" value="Unassembled WGS sequence"/>
</dbReference>
<evidence type="ECO:0000313" key="3">
    <source>
        <dbReference type="Proteomes" id="UP001142610"/>
    </source>
</evidence>
<proteinExistence type="predicted"/>
<dbReference type="RefSeq" id="WP_256619232.1">
    <property type="nucleotide sequence ID" value="NZ_JANIBC010000004.1"/>
</dbReference>
<comment type="caution">
    <text evidence="2">The sequence shown here is derived from an EMBL/GenBank/DDBJ whole genome shotgun (WGS) entry which is preliminary data.</text>
</comment>
<keyword evidence="3" id="KW-1185">Reference proteome</keyword>
<feature type="region of interest" description="Disordered" evidence="1">
    <location>
        <begin position="1"/>
        <end position="39"/>
    </location>
</feature>
<gene>
    <name evidence="2" type="ORF">NOG11_08145</name>
</gene>
<organism evidence="2 3">
    <name type="scientific">Parvularcula maris</name>
    <dbReference type="NCBI Taxonomy" id="2965077"/>
    <lineage>
        <taxon>Bacteria</taxon>
        <taxon>Pseudomonadati</taxon>
        <taxon>Pseudomonadota</taxon>
        <taxon>Alphaproteobacteria</taxon>
        <taxon>Parvularculales</taxon>
        <taxon>Parvularculaceae</taxon>
        <taxon>Parvularcula</taxon>
    </lineage>
</organism>
<protein>
    <submittedName>
        <fullName evidence="2">Uncharacterized protein</fullName>
    </submittedName>
</protein>
<reference evidence="2" key="1">
    <citation type="submission" date="2022-07" db="EMBL/GenBank/DDBJ databases">
        <title>Parvularcula maris sp. nov., an algicidal bacterium isolated from seawater.</title>
        <authorList>
            <person name="Li F."/>
        </authorList>
    </citation>
    <scope>NUCLEOTIDE SEQUENCE</scope>
    <source>
        <strain evidence="2">BGMRC 0090</strain>
    </source>
</reference>
<dbReference type="EMBL" id="JANIBC010000004">
    <property type="protein sequence ID" value="MCQ8185362.1"/>
    <property type="molecule type" value="Genomic_DNA"/>
</dbReference>
<evidence type="ECO:0000313" key="2">
    <source>
        <dbReference type="EMBL" id="MCQ8185362.1"/>
    </source>
</evidence>
<name>A0A9X2LB88_9PROT</name>
<dbReference type="AlphaFoldDB" id="A0A9X2LB88"/>